<reference evidence="2" key="1">
    <citation type="submission" date="2019-11" db="EMBL/GenBank/DDBJ databases">
        <authorList>
            <person name="Feng L."/>
        </authorList>
    </citation>
    <scope>NUCLEOTIDE SEQUENCE</scope>
    <source>
        <strain evidence="2">CramosumLFYP8</strain>
    </source>
</reference>
<organism evidence="2">
    <name type="scientific">Thomasclavelia ramosa</name>
    <dbReference type="NCBI Taxonomy" id="1547"/>
    <lineage>
        <taxon>Bacteria</taxon>
        <taxon>Bacillati</taxon>
        <taxon>Bacillota</taxon>
        <taxon>Erysipelotrichia</taxon>
        <taxon>Erysipelotrichales</taxon>
        <taxon>Coprobacillaceae</taxon>
        <taxon>Thomasclavelia</taxon>
    </lineage>
</organism>
<accession>A0A6N3AVE9</accession>
<evidence type="ECO:0000259" key="1">
    <source>
        <dbReference type="Pfam" id="PF14300"/>
    </source>
</evidence>
<dbReference type="RefSeq" id="WP_029480190.1">
    <property type="nucleotide sequence ID" value="NZ_CAXMZD010000002.1"/>
</dbReference>
<proteinExistence type="predicted"/>
<gene>
    <name evidence="2" type="ORF">CRLFYP8_02499</name>
</gene>
<dbReference type="Gene3D" id="1.20.1420.60">
    <property type="match status" value="1"/>
</dbReference>
<name>A0A6N3AVE9_9FIRM</name>
<dbReference type="Pfam" id="PF14300">
    <property type="entry name" value="DMP19"/>
    <property type="match status" value="1"/>
</dbReference>
<evidence type="ECO:0000313" key="2">
    <source>
        <dbReference type="EMBL" id="VYT93636.1"/>
    </source>
</evidence>
<dbReference type="AlphaFoldDB" id="A0A6N3AVE9"/>
<dbReference type="InterPro" id="IPR025402">
    <property type="entry name" value="DMP19_C"/>
</dbReference>
<sequence>MGGVEQFISNYYHHSDFTLEAFRDLELTISKDYLQAAINIYPNKRIEMYSNQEISNQLDQIDEQYYADHEIEYFDFIDKYTEENIVKMDEIMFKIGAFSKLT</sequence>
<protein>
    <recommendedName>
        <fullName evidence="1">DNA mimic protein DMP19 C-terminal domain-containing protein</fullName>
    </recommendedName>
</protein>
<dbReference type="EMBL" id="CACRTL010000027">
    <property type="protein sequence ID" value="VYT93636.1"/>
    <property type="molecule type" value="Genomic_DNA"/>
</dbReference>
<feature type="domain" description="DNA mimic protein DMP19 C-terminal" evidence="1">
    <location>
        <begin position="1"/>
        <end position="84"/>
    </location>
</feature>